<dbReference type="InterPro" id="IPR035985">
    <property type="entry name" value="Ubiquitin-activating_enz"/>
</dbReference>
<comment type="caution">
    <text evidence="13">The sequence shown here is derived from an EMBL/GenBank/DDBJ whole genome shotgun (WGS) entry which is preliminary data.</text>
</comment>
<feature type="domain" description="E2 binding" evidence="12">
    <location>
        <begin position="344"/>
        <end position="425"/>
    </location>
</feature>
<dbReference type="InterPro" id="IPR023318">
    <property type="entry name" value="Ub_act_enz_dom_a_sf"/>
</dbReference>
<name>A0ABQ8U9H5_9EUKA</name>
<evidence type="ECO:0000256" key="5">
    <source>
        <dbReference type="ARBA" id="ARBA00022741"/>
    </source>
</evidence>
<evidence type="ECO:0000256" key="7">
    <source>
        <dbReference type="ARBA" id="ARBA00022840"/>
    </source>
</evidence>
<evidence type="ECO:0000313" key="13">
    <source>
        <dbReference type="EMBL" id="KAJ4454668.1"/>
    </source>
</evidence>
<evidence type="ECO:0000256" key="11">
    <source>
        <dbReference type="RuleBase" id="RU368009"/>
    </source>
</evidence>
<protein>
    <recommendedName>
        <fullName evidence="3 11">NEDD8-activating enzyme E1 catalytic subunit</fullName>
        <ecNumber evidence="8 11">6.2.1.64</ecNumber>
    </recommendedName>
</protein>
<dbReference type="InterPro" id="IPR000594">
    <property type="entry name" value="ThiF_NAD_FAD-bd"/>
</dbReference>
<dbReference type="Gene3D" id="3.40.50.720">
    <property type="entry name" value="NAD(P)-binding Rossmann-like Domain"/>
    <property type="match status" value="1"/>
</dbReference>
<feature type="active site" description="Glycyl thioester intermediate" evidence="10">
    <location>
        <position position="209"/>
    </location>
</feature>
<accession>A0ABQ8U9H5</accession>
<dbReference type="Proteomes" id="UP001141327">
    <property type="component" value="Unassembled WGS sequence"/>
</dbReference>
<evidence type="ECO:0000313" key="14">
    <source>
        <dbReference type="Proteomes" id="UP001141327"/>
    </source>
</evidence>
<dbReference type="Gene3D" id="1.10.10.520">
    <property type="entry name" value="Ubiquitin activating enzymes (Uba3). Chain: B, domain 2"/>
    <property type="match status" value="1"/>
</dbReference>
<sequence>MTEEISAIDQPRWDPIYKLLEHTTSIGREGFEPGEEAKDFLHKIRILVIGAGGLGCEILKDLALSGFKTVDVIDMDTIDVSNLNRQFLFGEADVGKPKSVVAAAFMNDRVEGCHITAHHCKIQDMPLDFYKSFDIVIAGLDSIDARRWLNGTLVNIARERIAAGENVIPMIDGGSEGFAGQARVIAPMLDSCFECQLSSLPPQTTYPMCTIASNPRLPEHCVEFAILEFPKTHAGRKASGDNPADVQWLLEVASKRSQQYHIEGVTYKLTLGVVKNIIPAVASTNAIVAAACVNEALKLATNLGHQMDNYMAYSGAVGAYTNTFHYERNPECNVCREVAAPTKYRVSPEWTLQMFIDKLAQDPNFQLKRPSLTTPDNSVTLYMRIIEATHANLPRPLGELTRPGMVISVSDPCLTSPLLLELEFTK</sequence>
<evidence type="ECO:0000256" key="9">
    <source>
        <dbReference type="ARBA" id="ARBA00024626"/>
    </source>
</evidence>
<dbReference type="SUPFAM" id="SSF69572">
    <property type="entry name" value="Activating enzymes of the ubiquitin-like proteins"/>
    <property type="match status" value="1"/>
</dbReference>
<reference evidence="13" key="1">
    <citation type="journal article" date="2022" name="bioRxiv">
        <title>Genomics of Preaxostyla Flagellates Illuminates Evolutionary Transitions and the Path Towards Mitochondrial Loss.</title>
        <authorList>
            <person name="Novak L.V.F."/>
            <person name="Treitli S.C."/>
            <person name="Pyrih J."/>
            <person name="Halakuc P."/>
            <person name="Pipaliya S.V."/>
            <person name="Vacek V."/>
            <person name="Brzon O."/>
            <person name="Soukal P."/>
            <person name="Eme L."/>
            <person name="Dacks J.B."/>
            <person name="Karnkowska A."/>
            <person name="Elias M."/>
            <person name="Hampl V."/>
        </authorList>
    </citation>
    <scope>NUCLEOTIDE SEQUENCE</scope>
    <source>
        <strain evidence="13">RCP-MX</strain>
    </source>
</reference>
<dbReference type="InterPro" id="IPR030468">
    <property type="entry name" value="Uba3_N"/>
</dbReference>
<comment type="pathway">
    <text evidence="1 11">Protein modification; protein neddylation.</text>
</comment>
<dbReference type="PROSITE" id="PS00865">
    <property type="entry name" value="UBIQUITIN_ACTIVAT_2"/>
    <property type="match status" value="1"/>
</dbReference>
<evidence type="ECO:0000256" key="8">
    <source>
        <dbReference type="ARBA" id="ARBA00023624"/>
    </source>
</evidence>
<proteinExistence type="inferred from homology"/>
<dbReference type="Pfam" id="PF08825">
    <property type="entry name" value="E2_bind"/>
    <property type="match status" value="1"/>
</dbReference>
<keyword evidence="6 11" id="KW-0833">Ubl conjugation pathway</keyword>
<keyword evidence="4 11" id="KW-0436">Ligase</keyword>
<evidence type="ECO:0000256" key="2">
    <source>
        <dbReference type="ARBA" id="ARBA00006310"/>
    </source>
</evidence>
<evidence type="ECO:0000256" key="1">
    <source>
        <dbReference type="ARBA" id="ARBA00005032"/>
    </source>
</evidence>
<evidence type="ECO:0000256" key="4">
    <source>
        <dbReference type="ARBA" id="ARBA00022598"/>
    </source>
</evidence>
<comment type="similarity">
    <text evidence="2 11">Belongs to the ubiquitin-activating E1 family. UBA3 subfamily.</text>
</comment>
<dbReference type="PANTHER" id="PTHR10953:SF6">
    <property type="entry name" value="NEDD8-ACTIVATING ENZYME E1 CATALYTIC SUBUNIT"/>
    <property type="match status" value="1"/>
</dbReference>
<dbReference type="PANTHER" id="PTHR10953">
    <property type="entry name" value="UBIQUITIN-ACTIVATING ENZYME E1"/>
    <property type="match status" value="1"/>
</dbReference>
<dbReference type="SMART" id="SM01181">
    <property type="entry name" value="E2_bind"/>
    <property type="match status" value="1"/>
</dbReference>
<dbReference type="CDD" id="cd01488">
    <property type="entry name" value="Uba3_RUB"/>
    <property type="match status" value="1"/>
</dbReference>
<dbReference type="InterPro" id="IPR045886">
    <property type="entry name" value="ThiF/MoeB/HesA"/>
</dbReference>
<evidence type="ECO:0000256" key="10">
    <source>
        <dbReference type="PROSITE-ProRule" id="PRU10132"/>
    </source>
</evidence>
<dbReference type="InterPro" id="IPR033127">
    <property type="entry name" value="UBQ-activ_enz_E1_Cys_AS"/>
</dbReference>
<dbReference type="InterPro" id="IPR014929">
    <property type="entry name" value="E2-binding"/>
</dbReference>
<comment type="function">
    <text evidence="11">Catalytic subunit of the dimeric E1 enzyme, which activates NEDD8.</text>
</comment>
<keyword evidence="7 11" id="KW-0067">ATP-binding</keyword>
<organism evidence="13 14">
    <name type="scientific">Paratrimastix pyriformis</name>
    <dbReference type="NCBI Taxonomy" id="342808"/>
    <lineage>
        <taxon>Eukaryota</taxon>
        <taxon>Metamonada</taxon>
        <taxon>Preaxostyla</taxon>
        <taxon>Paratrimastigidae</taxon>
        <taxon>Paratrimastix</taxon>
    </lineage>
</organism>
<gene>
    <name evidence="13" type="ORF">PAPYR_10570</name>
</gene>
<dbReference type="EMBL" id="JAPMOS010000141">
    <property type="protein sequence ID" value="KAJ4454668.1"/>
    <property type="molecule type" value="Genomic_DNA"/>
</dbReference>
<keyword evidence="14" id="KW-1185">Reference proteome</keyword>
<keyword evidence="5 11" id="KW-0547">Nucleotide-binding</keyword>
<dbReference type="Pfam" id="PF00899">
    <property type="entry name" value="ThiF"/>
    <property type="match status" value="1"/>
</dbReference>
<dbReference type="EC" id="6.2.1.64" evidence="8 11"/>
<comment type="catalytic activity">
    <reaction evidence="9 11">
        <text>ATP + [NEDD8 protein] + [E1 NEDD8-activating enzyme]-L-cysteine = AMP + diphosphate + [E1 NEDD8-activating enzyme]-S-[NEDD8 protein]-yl-L-cysteine.</text>
        <dbReference type="EC" id="6.2.1.64"/>
    </reaction>
</comment>
<evidence type="ECO:0000259" key="12">
    <source>
        <dbReference type="SMART" id="SM01181"/>
    </source>
</evidence>
<dbReference type="Gene3D" id="3.10.290.20">
    <property type="entry name" value="Ubiquitin-like 2 activating enzyme e1b. Chain: B, domain 3"/>
    <property type="match status" value="1"/>
</dbReference>
<evidence type="ECO:0000256" key="6">
    <source>
        <dbReference type="ARBA" id="ARBA00022786"/>
    </source>
</evidence>
<evidence type="ECO:0000256" key="3">
    <source>
        <dbReference type="ARBA" id="ARBA00015203"/>
    </source>
</evidence>